<accession>A0A9N9HIG3</accession>
<sequence>MLPRIKTWALSFGRLIQSSGPKELKPNAVSRPLVNQRQLFELPQKSPSQATQRFQTYEEVWLREFFSKNFPVVKTFSPLPAPTWVRCSKLATSKLLFGGSNRIFVANKPVFERNLPGFGFQRNFCSAPRAAAHFANTGGIMSQLAGKSFTVAANKTNISSLQHEAHKNNEISQLFNKSFTVVANKTNISSLQHERHNKNEKPQIVNPSKIVSSTTATTAKKTEFLQPFSQTKSAVIKHVCLTKETVKNPKCGTMAKQTLKEKITPIDDNVQIYMSLNVALTSGKFIFSNNSIKKNSVLDSSFIQNFDDIVKRQHQVILDTLEKLSRLNKILDIQFLDFELRVVFPRGMDIKKVQELLKNLGIDLENPVFSLGLNNNVAKPLDNINQSSNNNSAQT</sequence>
<evidence type="ECO:0000313" key="2">
    <source>
        <dbReference type="Proteomes" id="UP000789831"/>
    </source>
</evidence>
<organism evidence="1 2">
    <name type="scientific">Ambispora gerdemannii</name>
    <dbReference type="NCBI Taxonomy" id="144530"/>
    <lineage>
        <taxon>Eukaryota</taxon>
        <taxon>Fungi</taxon>
        <taxon>Fungi incertae sedis</taxon>
        <taxon>Mucoromycota</taxon>
        <taxon>Glomeromycotina</taxon>
        <taxon>Glomeromycetes</taxon>
        <taxon>Archaeosporales</taxon>
        <taxon>Ambisporaceae</taxon>
        <taxon>Ambispora</taxon>
    </lineage>
</organism>
<feature type="non-terminal residue" evidence="1">
    <location>
        <position position="1"/>
    </location>
</feature>
<protein>
    <submittedName>
        <fullName evidence="1">4867_t:CDS:1</fullName>
    </submittedName>
</protein>
<dbReference type="AlphaFoldDB" id="A0A9N9HIG3"/>
<dbReference type="Proteomes" id="UP000789831">
    <property type="component" value="Unassembled WGS sequence"/>
</dbReference>
<gene>
    <name evidence="1" type="ORF">AGERDE_LOCUS12549</name>
</gene>
<comment type="caution">
    <text evidence="1">The sequence shown here is derived from an EMBL/GenBank/DDBJ whole genome shotgun (WGS) entry which is preliminary data.</text>
</comment>
<dbReference type="OrthoDB" id="2363028at2759"/>
<proteinExistence type="predicted"/>
<dbReference type="EMBL" id="CAJVPL010009450">
    <property type="protein sequence ID" value="CAG8678143.1"/>
    <property type="molecule type" value="Genomic_DNA"/>
</dbReference>
<reference evidence="1" key="1">
    <citation type="submission" date="2021-06" db="EMBL/GenBank/DDBJ databases">
        <authorList>
            <person name="Kallberg Y."/>
            <person name="Tangrot J."/>
            <person name="Rosling A."/>
        </authorList>
    </citation>
    <scope>NUCLEOTIDE SEQUENCE</scope>
    <source>
        <strain evidence="1">MT106</strain>
    </source>
</reference>
<evidence type="ECO:0000313" key="1">
    <source>
        <dbReference type="EMBL" id="CAG8678143.1"/>
    </source>
</evidence>
<keyword evidence="2" id="KW-1185">Reference proteome</keyword>
<name>A0A9N9HIG3_9GLOM</name>